<comment type="similarity">
    <text evidence="2">Belongs to the MSOX/MTOX family.</text>
</comment>
<keyword evidence="4" id="KW-0274">FAD</keyword>
<dbReference type="Proteomes" id="UP001487740">
    <property type="component" value="Unassembled WGS sequence"/>
</dbReference>
<evidence type="ECO:0000256" key="4">
    <source>
        <dbReference type="ARBA" id="ARBA00022827"/>
    </source>
</evidence>
<dbReference type="Gene3D" id="3.30.9.10">
    <property type="entry name" value="D-Amino Acid Oxidase, subunit A, domain 2"/>
    <property type="match status" value="1"/>
</dbReference>
<evidence type="ECO:0000256" key="3">
    <source>
        <dbReference type="ARBA" id="ARBA00022630"/>
    </source>
</evidence>
<gene>
    <name evidence="7" type="ORF">O3P69_010865</name>
</gene>
<keyword evidence="5" id="KW-0560">Oxidoreductase</keyword>
<dbReference type="EMBL" id="JARAKH010000031">
    <property type="protein sequence ID" value="KAK8386522.1"/>
    <property type="molecule type" value="Genomic_DNA"/>
</dbReference>
<dbReference type="AlphaFoldDB" id="A0AAW0TJB1"/>
<dbReference type="GO" id="GO:0008115">
    <property type="term" value="F:sarcosine oxidase activity"/>
    <property type="evidence" value="ECO:0007669"/>
    <property type="project" value="TreeGrafter"/>
</dbReference>
<dbReference type="Pfam" id="PF01266">
    <property type="entry name" value="DAO"/>
    <property type="match status" value="1"/>
</dbReference>
<dbReference type="InterPro" id="IPR006076">
    <property type="entry name" value="FAD-dep_OxRdtase"/>
</dbReference>
<dbReference type="GO" id="GO:0050031">
    <property type="term" value="F:L-pipecolate oxidase activity"/>
    <property type="evidence" value="ECO:0007669"/>
    <property type="project" value="TreeGrafter"/>
</dbReference>
<dbReference type="GO" id="GO:0033514">
    <property type="term" value="P:L-lysine catabolic process to acetyl-CoA via L-pipecolate"/>
    <property type="evidence" value="ECO:0007669"/>
    <property type="project" value="TreeGrafter"/>
</dbReference>
<feature type="domain" description="FAD dependent oxidoreductase" evidence="6">
    <location>
        <begin position="4"/>
        <end position="211"/>
    </location>
</feature>
<evidence type="ECO:0000313" key="8">
    <source>
        <dbReference type="Proteomes" id="UP001487740"/>
    </source>
</evidence>
<reference evidence="7 8" key="1">
    <citation type="submission" date="2023-03" db="EMBL/GenBank/DDBJ databases">
        <title>High-quality genome of Scylla paramamosain provides insights in environmental adaptation.</title>
        <authorList>
            <person name="Zhang L."/>
        </authorList>
    </citation>
    <scope>NUCLEOTIDE SEQUENCE [LARGE SCALE GENOMIC DNA]</scope>
    <source>
        <strain evidence="7">LZ_2023a</strain>
        <tissue evidence="7">Muscle</tissue>
    </source>
</reference>
<dbReference type="GO" id="GO:0050660">
    <property type="term" value="F:flavin adenine dinucleotide binding"/>
    <property type="evidence" value="ECO:0007669"/>
    <property type="project" value="InterPro"/>
</dbReference>
<keyword evidence="3" id="KW-0285">Flavoprotein</keyword>
<evidence type="ECO:0000313" key="7">
    <source>
        <dbReference type="EMBL" id="KAK8386522.1"/>
    </source>
</evidence>
<dbReference type="SUPFAM" id="SSF54373">
    <property type="entry name" value="FAD-linked reductases, C-terminal domain"/>
    <property type="match status" value="1"/>
</dbReference>
<comment type="caution">
    <text evidence="7">The sequence shown here is derived from an EMBL/GenBank/DDBJ whole genome shotgun (WGS) entry which is preliminary data.</text>
</comment>
<sequence length="236" mass="26443">MADKCVQTLQRLFREAGGRVVDEWPVVDVKVKPYGEVELRGPKGSVRAARLVMCPGPWAGPLLAKIGVHLPLQVRRISVFYWRIRDEDTPTISFVDTREFDGSHTYGVPHLEYPGMMKLVHHSGPVIGGPDERDKIGASKQHREMMMQYVKENFPTLDPEPVVEETCLYTCTPDLEFVVDRHPRHPNVIFACGFSGTGFKIAPAIGEDLCNLALDRPTVRDLSAFSAARFKAKSKI</sequence>
<dbReference type="PANTHER" id="PTHR10961:SF46">
    <property type="entry name" value="PEROXISOMAL SARCOSINE OXIDASE"/>
    <property type="match status" value="1"/>
</dbReference>
<dbReference type="PANTHER" id="PTHR10961">
    <property type="entry name" value="PEROXISOMAL SARCOSINE OXIDASE"/>
    <property type="match status" value="1"/>
</dbReference>
<evidence type="ECO:0000259" key="6">
    <source>
        <dbReference type="Pfam" id="PF01266"/>
    </source>
</evidence>
<comment type="cofactor">
    <cofactor evidence="1">
        <name>FAD</name>
        <dbReference type="ChEBI" id="CHEBI:57692"/>
    </cofactor>
</comment>
<name>A0AAW0TJB1_SCYPA</name>
<dbReference type="Gene3D" id="3.50.50.60">
    <property type="entry name" value="FAD/NAD(P)-binding domain"/>
    <property type="match status" value="1"/>
</dbReference>
<keyword evidence="8" id="KW-1185">Reference proteome</keyword>
<protein>
    <recommendedName>
        <fullName evidence="6">FAD dependent oxidoreductase domain-containing protein</fullName>
    </recommendedName>
</protein>
<proteinExistence type="inferred from homology"/>
<accession>A0AAW0TJB1</accession>
<organism evidence="7 8">
    <name type="scientific">Scylla paramamosain</name>
    <name type="common">Mud crab</name>
    <dbReference type="NCBI Taxonomy" id="85552"/>
    <lineage>
        <taxon>Eukaryota</taxon>
        <taxon>Metazoa</taxon>
        <taxon>Ecdysozoa</taxon>
        <taxon>Arthropoda</taxon>
        <taxon>Crustacea</taxon>
        <taxon>Multicrustacea</taxon>
        <taxon>Malacostraca</taxon>
        <taxon>Eumalacostraca</taxon>
        <taxon>Eucarida</taxon>
        <taxon>Decapoda</taxon>
        <taxon>Pleocyemata</taxon>
        <taxon>Brachyura</taxon>
        <taxon>Eubrachyura</taxon>
        <taxon>Portunoidea</taxon>
        <taxon>Portunidae</taxon>
        <taxon>Portuninae</taxon>
        <taxon>Scylla</taxon>
    </lineage>
</organism>
<dbReference type="GO" id="GO:0005777">
    <property type="term" value="C:peroxisome"/>
    <property type="evidence" value="ECO:0007669"/>
    <property type="project" value="TreeGrafter"/>
</dbReference>
<evidence type="ECO:0000256" key="1">
    <source>
        <dbReference type="ARBA" id="ARBA00001974"/>
    </source>
</evidence>
<dbReference type="SUPFAM" id="SSF51905">
    <property type="entry name" value="FAD/NAD(P)-binding domain"/>
    <property type="match status" value="1"/>
</dbReference>
<evidence type="ECO:0000256" key="2">
    <source>
        <dbReference type="ARBA" id="ARBA00010989"/>
    </source>
</evidence>
<evidence type="ECO:0000256" key="5">
    <source>
        <dbReference type="ARBA" id="ARBA00023002"/>
    </source>
</evidence>
<dbReference type="InterPro" id="IPR045170">
    <property type="entry name" value="MTOX"/>
</dbReference>
<dbReference type="InterPro" id="IPR036188">
    <property type="entry name" value="FAD/NAD-bd_sf"/>
</dbReference>